<dbReference type="GO" id="GO:0031992">
    <property type="term" value="F:energy transducer activity"/>
    <property type="evidence" value="ECO:0007669"/>
    <property type="project" value="TreeGrafter"/>
</dbReference>
<dbReference type="InterPro" id="IPR037682">
    <property type="entry name" value="TonB_C"/>
</dbReference>
<dbReference type="Gene3D" id="3.30.1150.10">
    <property type="match status" value="1"/>
</dbReference>
<dbReference type="OrthoDB" id="1039448at2"/>
<accession>A0A3B7MQG5</accession>
<protein>
    <submittedName>
        <fullName evidence="4">Energy transducer TonB</fullName>
    </submittedName>
</protein>
<dbReference type="PANTHER" id="PTHR33446:SF2">
    <property type="entry name" value="PROTEIN TONB"/>
    <property type="match status" value="1"/>
</dbReference>
<dbReference type="EMBL" id="CP032157">
    <property type="protein sequence ID" value="AXY76037.1"/>
    <property type="molecule type" value="Genomic_DNA"/>
</dbReference>
<gene>
    <name evidence="4" type="ORF">D3H65_19515</name>
</gene>
<name>A0A3B7MQG5_9BACT</name>
<dbReference type="SUPFAM" id="SSF74653">
    <property type="entry name" value="TolA/TonB C-terminal domain"/>
    <property type="match status" value="1"/>
</dbReference>
<evidence type="ECO:0000256" key="1">
    <source>
        <dbReference type="SAM" id="MobiDB-lite"/>
    </source>
</evidence>
<dbReference type="AlphaFoldDB" id="A0A3B7MQG5"/>
<reference evidence="4 5" key="1">
    <citation type="submission" date="2018-09" db="EMBL/GenBank/DDBJ databases">
        <title>Genome sequencing of strain 6GH32-13.</title>
        <authorList>
            <person name="Weon H.-Y."/>
            <person name="Heo J."/>
            <person name="Kwon S.-W."/>
        </authorList>
    </citation>
    <scope>NUCLEOTIDE SEQUENCE [LARGE SCALE GENOMIC DNA]</scope>
    <source>
        <strain evidence="4 5">5GH32-13</strain>
    </source>
</reference>
<feature type="region of interest" description="Disordered" evidence="1">
    <location>
        <begin position="133"/>
        <end position="163"/>
    </location>
</feature>
<sequence>MKPDMILQSDMLDILFEGRNKDYGAYNLRKDYNRRLMKAMCGTLLLVLLFIGGYYWAGKMGKEAVFIPPPVETAVVLNVVEPNKPEELKPPQEQPKKVATIKSVVPVIVPDHVQADPPPSIDELEKETAAIGTKTQEGETPTGPVSPPPATEPSGTGTAPAPVPVEEDRILPVAEKMPEFPGGQDALRRFLGRHLRVPEEALEPGQRVKVPVRFVVSKDGQLSGVEFMGTADEAFKKEIMRVVAKMPRWIPGSQGGKTVAVYCMIPIIFEVSE</sequence>
<evidence type="ECO:0000256" key="2">
    <source>
        <dbReference type="SAM" id="Phobius"/>
    </source>
</evidence>
<feature type="domain" description="TonB C-terminal" evidence="3">
    <location>
        <begin position="182"/>
        <end position="273"/>
    </location>
</feature>
<keyword evidence="2" id="KW-1133">Transmembrane helix</keyword>
<dbReference type="KEGG" id="pseg:D3H65_19515"/>
<dbReference type="PROSITE" id="PS52015">
    <property type="entry name" value="TONB_CTD"/>
    <property type="match status" value="1"/>
</dbReference>
<dbReference type="GO" id="GO:0055085">
    <property type="term" value="P:transmembrane transport"/>
    <property type="evidence" value="ECO:0007669"/>
    <property type="project" value="InterPro"/>
</dbReference>
<dbReference type="RefSeq" id="WP_119051916.1">
    <property type="nucleotide sequence ID" value="NZ_CP032157.1"/>
</dbReference>
<dbReference type="Proteomes" id="UP000263900">
    <property type="component" value="Chromosome"/>
</dbReference>
<dbReference type="GO" id="GO:0098797">
    <property type="term" value="C:plasma membrane protein complex"/>
    <property type="evidence" value="ECO:0007669"/>
    <property type="project" value="TreeGrafter"/>
</dbReference>
<evidence type="ECO:0000259" key="3">
    <source>
        <dbReference type="PROSITE" id="PS52015"/>
    </source>
</evidence>
<evidence type="ECO:0000313" key="5">
    <source>
        <dbReference type="Proteomes" id="UP000263900"/>
    </source>
</evidence>
<feature type="transmembrane region" description="Helical" evidence="2">
    <location>
        <begin position="36"/>
        <end position="57"/>
    </location>
</feature>
<keyword evidence="2" id="KW-0812">Transmembrane</keyword>
<keyword evidence="5" id="KW-1185">Reference proteome</keyword>
<keyword evidence="2" id="KW-0472">Membrane</keyword>
<dbReference type="PANTHER" id="PTHR33446">
    <property type="entry name" value="PROTEIN TONB-RELATED"/>
    <property type="match status" value="1"/>
</dbReference>
<evidence type="ECO:0000313" key="4">
    <source>
        <dbReference type="EMBL" id="AXY76037.1"/>
    </source>
</evidence>
<organism evidence="4 5">
    <name type="scientific">Paraflavitalea soli</name>
    <dbReference type="NCBI Taxonomy" id="2315862"/>
    <lineage>
        <taxon>Bacteria</taxon>
        <taxon>Pseudomonadati</taxon>
        <taxon>Bacteroidota</taxon>
        <taxon>Chitinophagia</taxon>
        <taxon>Chitinophagales</taxon>
        <taxon>Chitinophagaceae</taxon>
        <taxon>Paraflavitalea</taxon>
    </lineage>
</organism>
<dbReference type="InterPro" id="IPR051045">
    <property type="entry name" value="TonB-dependent_transducer"/>
</dbReference>
<proteinExistence type="predicted"/>
<dbReference type="Pfam" id="PF03544">
    <property type="entry name" value="TonB_C"/>
    <property type="match status" value="1"/>
</dbReference>